<evidence type="ECO:0000313" key="1">
    <source>
        <dbReference type="EMBL" id="JAE25102.1"/>
    </source>
</evidence>
<organism evidence="1">
    <name type="scientific">Arundo donax</name>
    <name type="common">Giant reed</name>
    <name type="synonym">Donax arundinaceus</name>
    <dbReference type="NCBI Taxonomy" id="35708"/>
    <lineage>
        <taxon>Eukaryota</taxon>
        <taxon>Viridiplantae</taxon>
        <taxon>Streptophyta</taxon>
        <taxon>Embryophyta</taxon>
        <taxon>Tracheophyta</taxon>
        <taxon>Spermatophyta</taxon>
        <taxon>Magnoliopsida</taxon>
        <taxon>Liliopsida</taxon>
        <taxon>Poales</taxon>
        <taxon>Poaceae</taxon>
        <taxon>PACMAD clade</taxon>
        <taxon>Arundinoideae</taxon>
        <taxon>Arundineae</taxon>
        <taxon>Arundo</taxon>
    </lineage>
</organism>
<reference evidence="1" key="1">
    <citation type="submission" date="2014-09" db="EMBL/GenBank/DDBJ databases">
        <authorList>
            <person name="Magalhaes I.L.F."/>
            <person name="Oliveira U."/>
            <person name="Santos F.R."/>
            <person name="Vidigal T.H.D.A."/>
            <person name="Brescovit A.D."/>
            <person name="Santos A.J."/>
        </authorList>
    </citation>
    <scope>NUCLEOTIDE SEQUENCE</scope>
    <source>
        <tissue evidence="1">Shoot tissue taken approximately 20 cm above the soil surface</tissue>
    </source>
</reference>
<protein>
    <submittedName>
        <fullName evidence="1">Uncharacterized protein</fullName>
    </submittedName>
</protein>
<reference evidence="1" key="2">
    <citation type="journal article" date="2015" name="Data Brief">
        <title>Shoot transcriptome of the giant reed, Arundo donax.</title>
        <authorList>
            <person name="Barrero R.A."/>
            <person name="Guerrero F.D."/>
            <person name="Moolhuijzen P."/>
            <person name="Goolsby J.A."/>
            <person name="Tidwell J."/>
            <person name="Bellgard S.E."/>
            <person name="Bellgard M.I."/>
        </authorList>
    </citation>
    <scope>NUCLEOTIDE SEQUENCE</scope>
    <source>
        <tissue evidence="1">Shoot tissue taken approximately 20 cm above the soil surface</tissue>
    </source>
</reference>
<dbReference type="AlphaFoldDB" id="A0A0A9GKX9"/>
<sequence>MREMETVSSTISKALEFV</sequence>
<dbReference type="EMBL" id="GBRH01172794">
    <property type="protein sequence ID" value="JAE25102.1"/>
    <property type="molecule type" value="Transcribed_RNA"/>
</dbReference>
<accession>A0A0A9GKX9</accession>
<name>A0A0A9GKX9_ARUDO</name>
<proteinExistence type="predicted"/>